<dbReference type="SUPFAM" id="SSF47384">
    <property type="entry name" value="Homodimeric domain of signal transducing histidine kinase"/>
    <property type="match status" value="1"/>
</dbReference>
<gene>
    <name evidence="9" type="ORF">N825_22105</name>
</gene>
<evidence type="ECO:0000256" key="5">
    <source>
        <dbReference type="ARBA" id="ARBA00022777"/>
    </source>
</evidence>
<dbReference type="EMBL" id="AVFL01000032">
    <property type="protein sequence ID" value="EWY37006.1"/>
    <property type="molecule type" value="Genomic_DNA"/>
</dbReference>
<evidence type="ECO:0000256" key="7">
    <source>
        <dbReference type="SAM" id="MobiDB-lite"/>
    </source>
</evidence>
<dbReference type="CDD" id="cd00075">
    <property type="entry name" value="HATPase"/>
    <property type="match status" value="1"/>
</dbReference>
<dbReference type="InterPro" id="IPR036097">
    <property type="entry name" value="HisK_dim/P_sf"/>
</dbReference>
<keyword evidence="6" id="KW-0902">Two-component regulatory system</keyword>
<dbReference type="SMART" id="SM00065">
    <property type="entry name" value="GAF"/>
    <property type="match status" value="1"/>
</dbReference>
<dbReference type="InterPro" id="IPR003018">
    <property type="entry name" value="GAF"/>
</dbReference>
<comment type="caution">
    <text evidence="9">The sequence shown here is derived from an EMBL/GenBank/DDBJ whole genome shotgun (WGS) entry which is preliminary data.</text>
</comment>
<dbReference type="InterPro" id="IPR005467">
    <property type="entry name" value="His_kinase_dom"/>
</dbReference>
<protein>
    <recommendedName>
        <fullName evidence="2">histidine kinase</fullName>
        <ecNumber evidence="2">2.7.13.3</ecNumber>
    </recommendedName>
</protein>
<evidence type="ECO:0000256" key="4">
    <source>
        <dbReference type="ARBA" id="ARBA00022679"/>
    </source>
</evidence>
<evidence type="ECO:0000313" key="10">
    <source>
        <dbReference type="Proteomes" id="UP000019486"/>
    </source>
</evidence>
<evidence type="ECO:0000256" key="6">
    <source>
        <dbReference type="ARBA" id="ARBA00023012"/>
    </source>
</evidence>
<sequence length="391" mass="42772">MADVEAVGRISAIPSILEVVAETTGMRFVTVARVTEGSWTACAVLDKIDFGLRPGAELDITTTLCAEVRDLKRPVVIDNVSENPTYRDHPIPRMYQFESYISFPIFKVNGEYFGTLCAIDPLPAKLSDLKVTSMMESFSKLISVQLESEDRHRKAQEDLLDQRQTAELREQFIAVLGHDLRNPLFAISSGADLLTRRATDATMLSILNHMRTSSERASRLVDDVLDFARGRLGGGIPVDMQPCRDLEEALLHVIAELKGAGSNRVIHTSLRIPEVVFCDRDRIAQLLSNLLMNALTHGASDQPVTVSASSGSGGSPDAFVLSVSNHGPAIPRETLPQLFQPFHRSVSAKPQAGLGLGLYIASEIARSHGGRMEVTSSDRDGTTFTFTMPRP</sequence>
<dbReference type="Pfam" id="PF00512">
    <property type="entry name" value="HisKA"/>
    <property type="match status" value="1"/>
</dbReference>
<proteinExistence type="predicted"/>
<dbReference type="OrthoDB" id="9795133at2"/>
<dbReference type="SMART" id="SM00388">
    <property type="entry name" value="HisKA"/>
    <property type="match status" value="1"/>
</dbReference>
<dbReference type="SUPFAM" id="SSF55874">
    <property type="entry name" value="ATPase domain of HSP90 chaperone/DNA topoisomerase II/histidine kinase"/>
    <property type="match status" value="1"/>
</dbReference>
<dbReference type="EC" id="2.7.13.3" evidence="2"/>
<dbReference type="InterPro" id="IPR003661">
    <property type="entry name" value="HisK_dim/P_dom"/>
</dbReference>
<feature type="region of interest" description="Disordered" evidence="7">
    <location>
        <begin position="370"/>
        <end position="391"/>
    </location>
</feature>
<evidence type="ECO:0000313" key="9">
    <source>
        <dbReference type="EMBL" id="EWY37006.1"/>
    </source>
</evidence>
<dbReference type="InterPro" id="IPR036890">
    <property type="entry name" value="HATPase_C_sf"/>
</dbReference>
<dbReference type="Proteomes" id="UP000019486">
    <property type="component" value="Unassembled WGS sequence"/>
</dbReference>
<dbReference type="PATRIC" id="fig|1385369.3.peg.5962"/>
<keyword evidence="4" id="KW-0808">Transferase</keyword>
<organism evidence="9 10">
    <name type="scientific">Skermanella stibiiresistens SB22</name>
    <dbReference type="NCBI Taxonomy" id="1385369"/>
    <lineage>
        <taxon>Bacteria</taxon>
        <taxon>Pseudomonadati</taxon>
        <taxon>Pseudomonadota</taxon>
        <taxon>Alphaproteobacteria</taxon>
        <taxon>Rhodospirillales</taxon>
        <taxon>Azospirillaceae</taxon>
        <taxon>Skermanella</taxon>
    </lineage>
</organism>
<dbReference type="InterPro" id="IPR050736">
    <property type="entry name" value="Sensor_HK_Regulatory"/>
</dbReference>
<dbReference type="Pfam" id="PF02518">
    <property type="entry name" value="HATPase_c"/>
    <property type="match status" value="1"/>
</dbReference>
<keyword evidence="5 9" id="KW-0418">Kinase</keyword>
<accession>W9GWI0</accession>
<dbReference type="GO" id="GO:0000155">
    <property type="term" value="F:phosphorelay sensor kinase activity"/>
    <property type="evidence" value="ECO:0007669"/>
    <property type="project" value="InterPro"/>
</dbReference>
<feature type="compositionally biased region" description="Polar residues" evidence="7">
    <location>
        <begin position="382"/>
        <end position="391"/>
    </location>
</feature>
<keyword evidence="10" id="KW-1185">Reference proteome</keyword>
<dbReference type="SUPFAM" id="SSF55781">
    <property type="entry name" value="GAF domain-like"/>
    <property type="match status" value="1"/>
</dbReference>
<dbReference type="InterPro" id="IPR004358">
    <property type="entry name" value="Sig_transdc_His_kin-like_C"/>
</dbReference>
<comment type="catalytic activity">
    <reaction evidence="1">
        <text>ATP + protein L-histidine = ADP + protein N-phospho-L-histidine.</text>
        <dbReference type="EC" id="2.7.13.3"/>
    </reaction>
</comment>
<dbReference type="Gene3D" id="3.30.450.40">
    <property type="match status" value="1"/>
</dbReference>
<dbReference type="PROSITE" id="PS50109">
    <property type="entry name" value="HIS_KIN"/>
    <property type="match status" value="1"/>
</dbReference>
<dbReference type="Gene3D" id="3.30.565.10">
    <property type="entry name" value="Histidine kinase-like ATPase, C-terminal domain"/>
    <property type="match status" value="1"/>
</dbReference>
<dbReference type="InterPro" id="IPR003594">
    <property type="entry name" value="HATPase_dom"/>
</dbReference>
<name>W9GWI0_9PROT</name>
<keyword evidence="3" id="KW-0597">Phosphoprotein</keyword>
<dbReference type="Pfam" id="PF01590">
    <property type="entry name" value="GAF"/>
    <property type="match status" value="1"/>
</dbReference>
<dbReference type="STRING" id="1385369.N825_22105"/>
<dbReference type="PANTHER" id="PTHR43711:SF1">
    <property type="entry name" value="HISTIDINE KINASE 1"/>
    <property type="match status" value="1"/>
</dbReference>
<dbReference type="CDD" id="cd00082">
    <property type="entry name" value="HisKA"/>
    <property type="match status" value="1"/>
</dbReference>
<evidence type="ECO:0000256" key="3">
    <source>
        <dbReference type="ARBA" id="ARBA00022553"/>
    </source>
</evidence>
<dbReference type="SMART" id="SM00387">
    <property type="entry name" value="HATPase_c"/>
    <property type="match status" value="1"/>
</dbReference>
<dbReference type="RefSeq" id="WP_037459636.1">
    <property type="nucleotide sequence ID" value="NZ_AVFL01000032.1"/>
</dbReference>
<dbReference type="AlphaFoldDB" id="W9GWI0"/>
<dbReference type="PRINTS" id="PR00344">
    <property type="entry name" value="BCTRLSENSOR"/>
</dbReference>
<evidence type="ECO:0000259" key="8">
    <source>
        <dbReference type="PROSITE" id="PS50109"/>
    </source>
</evidence>
<dbReference type="Gene3D" id="1.10.287.130">
    <property type="match status" value="1"/>
</dbReference>
<evidence type="ECO:0000256" key="2">
    <source>
        <dbReference type="ARBA" id="ARBA00012438"/>
    </source>
</evidence>
<dbReference type="InterPro" id="IPR029016">
    <property type="entry name" value="GAF-like_dom_sf"/>
</dbReference>
<dbReference type="PANTHER" id="PTHR43711">
    <property type="entry name" value="TWO-COMPONENT HISTIDINE KINASE"/>
    <property type="match status" value="1"/>
</dbReference>
<feature type="domain" description="Histidine kinase" evidence="8">
    <location>
        <begin position="175"/>
        <end position="391"/>
    </location>
</feature>
<evidence type="ECO:0000256" key="1">
    <source>
        <dbReference type="ARBA" id="ARBA00000085"/>
    </source>
</evidence>
<reference evidence="9 10" key="1">
    <citation type="submission" date="2013-08" db="EMBL/GenBank/DDBJ databases">
        <title>The genome sequence of Skermanella stibiiresistens.</title>
        <authorList>
            <person name="Zhu W."/>
            <person name="Wang G."/>
        </authorList>
    </citation>
    <scope>NUCLEOTIDE SEQUENCE [LARGE SCALE GENOMIC DNA]</scope>
    <source>
        <strain evidence="9 10">SB22</strain>
    </source>
</reference>